<evidence type="ECO:0000313" key="2">
    <source>
        <dbReference type="Proteomes" id="UP000022141"/>
    </source>
</evidence>
<sequence>MRALIRADEKRKAEEQLEAKLLEGLSGAESELTPADWSSIRREALAKVEARKKPR</sequence>
<proteinExistence type="predicted"/>
<keyword evidence="2" id="KW-1185">Reference proteome</keyword>
<evidence type="ECO:0000313" key="1">
    <source>
        <dbReference type="EMBL" id="EXI90365.1"/>
    </source>
</evidence>
<organism evidence="1 2">
    <name type="scientific">Accumulibacter regalis</name>
    <dbReference type="NCBI Taxonomy" id="522306"/>
    <lineage>
        <taxon>Bacteria</taxon>
        <taxon>Pseudomonadati</taxon>
        <taxon>Pseudomonadota</taxon>
        <taxon>Betaproteobacteria</taxon>
        <taxon>Candidatus Accumulibacter</taxon>
    </lineage>
</organism>
<dbReference type="Proteomes" id="UP000022141">
    <property type="component" value="Unassembled WGS sequence"/>
</dbReference>
<name>A0A011QMV2_ACCRE</name>
<gene>
    <name evidence="1" type="ORF">AW11_00878</name>
</gene>
<reference evidence="1" key="1">
    <citation type="submission" date="2014-02" db="EMBL/GenBank/DDBJ databases">
        <title>Expanding our view of genomic diversity in Candidatus Accumulibacter clades.</title>
        <authorList>
            <person name="Skennerton C.T."/>
            <person name="Barr J.J."/>
            <person name="Slater F.R."/>
            <person name="Bond P.L."/>
            <person name="Tyson G.W."/>
        </authorList>
    </citation>
    <scope>NUCLEOTIDE SEQUENCE [LARGE SCALE GENOMIC DNA]</scope>
</reference>
<dbReference type="EMBL" id="JEMY01000007">
    <property type="protein sequence ID" value="EXI90365.1"/>
    <property type="molecule type" value="Genomic_DNA"/>
</dbReference>
<dbReference type="PATRIC" id="fig|1454004.3.peg.909"/>
<dbReference type="STRING" id="1454004.AW11_00878"/>
<protein>
    <submittedName>
        <fullName evidence="1">Uncharacterized protein</fullName>
    </submittedName>
</protein>
<accession>A0A011QMV2</accession>
<dbReference type="AlphaFoldDB" id="A0A011QMV2"/>
<dbReference type="eggNOG" id="COG3609">
    <property type="taxonomic scope" value="Bacteria"/>
</dbReference>
<comment type="caution">
    <text evidence="1">The sequence shown here is derived from an EMBL/GenBank/DDBJ whole genome shotgun (WGS) entry which is preliminary data.</text>
</comment>